<feature type="coiled-coil region" evidence="1">
    <location>
        <begin position="11"/>
        <end position="101"/>
    </location>
</feature>
<organism evidence="2 3">
    <name type="scientific">Trichobilharzia regenti</name>
    <name type="common">Nasal bird schistosome</name>
    <dbReference type="NCBI Taxonomy" id="157069"/>
    <lineage>
        <taxon>Eukaryota</taxon>
        <taxon>Metazoa</taxon>
        <taxon>Spiralia</taxon>
        <taxon>Lophotrochozoa</taxon>
        <taxon>Platyhelminthes</taxon>
        <taxon>Trematoda</taxon>
        <taxon>Digenea</taxon>
        <taxon>Strigeidida</taxon>
        <taxon>Schistosomatoidea</taxon>
        <taxon>Schistosomatidae</taxon>
        <taxon>Trichobilharzia</taxon>
    </lineage>
</organism>
<evidence type="ECO:0000313" key="2">
    <source>
        <dbReference type="Proteomes" id="UP000050795"/>
    </source>
</evidence>
<keyword evidence="2" id="KW-1185">Reference proteome</keyword>
<evidence type="ECO:0000256" key="1">
    <source>
        <dbReference type="SAM" id="Coils"/>
    </source>
</evidence>
<reference evidence="2" key="1">
    <citation type="submission" date="2022-06" db="EMBL/GenBank/DDBJ databases">
        <authorList>
            <person name="Berger JAMES D."/>
            <person name="Berger JAMES D."/>
        </authorList>
    </citation>
    <scope>NUCLEOTIDE SEQUENCE [LARGE SCALE GENOMIC DNA]</scope>
</reference>
<dbReference type="AlphaFoldDB" id="A0AA85JQT6"/>
<accession>A0AA85JQT6</accession>
<dbReference type="Proteomes" id="UP000050795">
    <property type="component" value="Unassembled WGS sequence"/>
</dbReference>
<evidence type="ECO:0000313" key="3">
    <source>
        <dbReference type="WBParaSite" id="TREG1_51090.1"/>
    </source>
</evidence>
<protein>
    <submittedName>
        <fullName evidence="3">Uncharacterized protein</fullName>
    </submittedName>
</protein>
<keyword evidence="1" id="KW-0175">Coiled coil</keyword>
<sequence>MNSSGKDIHQIGNFQKSLDEYVEEKEKLKNQLSSAKAESSQLMDKIKSAKEEMKKIIEETEKIRMKKRVLIRMLRIAKDRQNKYQEELNSLQTNKEKTKNAITAKLESCLDERIGHLVECIKYSENHWLFRNLPNTDYSNDLEEQKTGGEEISPQEDH</sequence>
<proteinExistence type="predicted"/>
<reference evidence="3" key="2">
    <citation type="submission" date="2023-11" db="UniProtKB">
        <authorList>
            <consortium name="WormBaseParasite"/>
        </authorList>
    </citation>
    <scope>IDENTIFICATION</scope>
</reference>
<name>A0AA85JQT6_TRIRE</name>
<dbReference type="WBParaSite" id="TREG1_51090.1">
    <property type="protein sequence ID" value="TREG1_51090.1"/>
    <property type="gene ID" value="TREG1_51090"/>
</dbReference>